<sequence>MSLGEKIKEYRKKKNMTQKELANLIGAKHNSISDWENNKNKPDADTIERLCEVLEMIPNDFFGNYSREESGTLVGQIMKDQEIINMISCYYSLDESDKKAIKHLIESLSKKKGKQ</sequence>
<name>A0AAJ1GF39_MEDGN</name>
<reference evidence="3" key="1">
    <citation type="submission" date="2022-11" db="EMBL/GenBank/DDBJ databases">
        <title>Temperate bacteriophages infecting mucin-degrading bacterium Ruminococcus gnavus from the human gut.</title>
        <authorList>
            <person name="Buttimer C."/>
        </authorList>
    </citation>
    <scope>NUCLEOTIDE SEQUENCE</scope>
    <source>
        <strain evidence="3">CCUG 52279</strain>
    </source>
</reference>
<evidence type="ECO:0000259" key="2">
    <source>
        <dbReference type="PROSITE" id="PS50943"/>
    </source>
</evidence>
<organism evidence="3 4">
    <name type="scientific">Mediterraneibacter gnavus</name>
    <name type="common">Ruminococcus gnavus</name>
    <dbReference type="NCBI Taxonomy" id="33038"/>
    <lineage>
        <taxon>Bacteria</taxon>
        <taxon>Bacillati</taxon>
        <taxon>Bacillota</taxon>
        <taxon>Clostridia</taxon>
        <taxon>Lachnospirales</taxon>
        <taxon>Lachnospiraceae</taxon>
        <taxon>Mediterraneibacter</taxon>
    </lineage>
</organism>
<dbReference type="InterPro" id="IPR010982">
    <property type="entry name" value="Lambda_DNA-bd_dom_sf"/>
</dbReference>
<gene>
    <name evidence="3" type="ORF">OZZ16_14175</name>
</gene>
<keyword evidence="1" id="KW-0238">DNA-binding</keyword>
<comment type="caution">
    <text evidence="3">The sequence shown here is derived from an EMBL/GenBank/DDBJ whole genome shotgun (WGS) entry which is preliminary data.</text>
</comment>
<dbReference type="PANTHER" id="PTHR46558">
    <property type="entry name" value="TRACRIPTIONAL REGULATORY PROTEIN-RELATED-RELATED"/>
    <property type="match status" value="1"/>
</dbReference>
<evidence type="ECO:0000256" key="1">
    <source>
        <dbReference type="ARBA" id="ARBA00023125"/>
    </source>
</evidence>
<evidence type="ECO:0000313" key="3">
    <source>
        <dbReference type="EMBL" id="MCZ0691019.1"/>
    </source>
</evidence>
<dbReference type="Proteomes" id="UP001076974">
    <property type="component" value="Unassembled WGS sequence"/>
</dbReference>
<dbReference type="GO" id="GO:0003677">
    <property type="term" value="F:DNA binding"/>
    <property type="evidence" value="ECO:0007669"/>
    <property type="project" value="UniProtKB-KW"/>
</dbReference>
<dbReference type="InterPro" id="IPR001387">
    <property type="entry name" value="Cro/C1-type_HTH"/>
</dbReference>
<proteinExistence type="predicted"/>
<dbReference type="CDD" id="cd00093">
    <property type="entry name" value="HTH_XRE"/>
    <property type="match status" value="1"/>
</dbReference>
<dbReference type="PANTHER" id="PTHR46558:SF11">
    <property type="entry name" value="HTH-TYPE TRANSCRIPTIONAL REGULATOR XRE"/>
    <property type="match status" value="1"/>
</dbReference>
<dbReference type="Gene3D" id="1.10.260.40">
    <property type="entry name" value="lambda repressor-like DNA-binding domains"/>
    <property type="match status" value="1"/>
</dbReference>
<accession>A0AAJ1GF39</accession>
<dbReference type="EMBL" id="JAPRBD010000035">
    <property type="protein sequence ID" value="MCZ0691019.1"/>
    <property type="molecule type" value="Genomic_DNA"/>
</dbReference>
<dbReference type="SUPFAM" id="SSF47413">
    <property type="entry name" value="lambda repressor-like DNA-binding domains"/>
    <property type="match status" value="1"/>
</dbReference>
<feature type="domain" description="HTH cro/C1-type" evidence="2">
    <location>
        <begin position="7"/>
        <end position="61"/>
    </location>
</feature>
<dbReference type="RefSeq" id="WP_268806796.1">
    <property type="nucleotide sequence ID" value="NZ_JAPRBD010000035.1"/>
</dbReference>
<dbReference type="AlphaFoldDB" id="A0AAJ1GF39"/>
<dbReference type="PROSITE" id="PS50943">
    <property type="entry name" value="HTH_CROC1"/>
    <property type="match status" value="1"/>
</dbReference>
<dbReference type="Pfam" id="PF01381">
    <property type="entry name" value="HTH_3"/>
    <property type="match status" value="1"/>
</dbReference>
<protein>
    <submittedName>
        <fullName evidence="3">Helix-turn-helix transcriptional regulator</fullName>
    </submittedName>
</protein>
<dbReference type="SMART" id="SM00530">
    <property type="entry name" value="HTH_XRE"/>
    <property type="match status" value="1"/>
</dbReference>
<evidence type="ECO:0000313" key="4">
    <source>
        <dbReference type="Proteomes" id="UP001076974"/>
    </source>
</evidence>